<evidence type="ECO:0000256" key="1">
    <source>
        <dbReference type="ARBA" id="ARBA00022555"/>
    </source>
</evidence>
<dbReference type="InterPro" id="IPR010979">
    <property type="entry name" value="Ribosomal_uS13-like_H2TH"/>
</dbReference>
<accession>A0A9X2MCR8</accession>
<dbReference type="Gene3D" id="1.10.8.50">
    <property type="match status" value="1"/>
</dbReference>
<dbReference type="RefSeq" id="WP_042682094.1">
    <property type="nucleotide sequence ID" value="NZ_CABKTM010000043.1"/>
</dbReference>
<dbReference type="GO" id="GO:0000049">
    <property type="term" value="F:tRNA binding"/>
    <property type="evidence" value="ECO:0007669"/>
    <property type="project" value="UniProtKB-UniRule"/>
</dbReference>
<dbReference type="SUPFAM" id="SSF46946">
    <property type="entry name" value="S13-like H2TH domain"/>
    <property type="match status" value="1"/>
</dbReference>
<dbReference type="Pfam" id="PF05833">
    <property type="entry name" value="NFACT_N"/>
    <property type="match status" value="1"/>
</dbReference>
<comment type="subunit">
    <text evidence="5">Associates with stalled 50S ribosomal subunits. Binds to RqcP.</text>
</comment>
<dbReference type="EMBL" id="JANJZL010000001">
    <property type="protein sequence ID" value="MCR2042562.1"/>
    <property type="molecule type" value="Genomic_DNA"/>
</dbReference>
<evidence type="ECO:0000259" key="6">
    <source>
        <dbReference type="Pfam" id="PF05670"/>
    </source>
</evidence>
<dbReference type="Proteomes" id="UP001142078">
    <property type="component" value="Unassembled WGS sequence"/>
</dbReference>
<feature type="domain" description="NFACT RNA-binding" evidence="6">
    <location>
        <begin position="465"/>
        <end position="563"/>
    </location>
</feature>
<dbReference type="GO" id="GO:0043023">
    <property type="term" value="F:ribosomal large subunit binding"/>
    <property type="evidence" value="ECO:0007669"/>
    <property type="project" value="UniProtKB-UniRule"/>
</dbReference>
<comment type="caution">
    <text evidence="7">The sequence shown here is derived from an EMBL/GenBank/DDBJ whole genome shotgun (WGS) entry which is preliminary data.</text>
</comment>
<dbReference type="PANTHER" id="PTHR15239:SF6">
    <property type="entry name" value="RIBOSOME QUALITY CONTROL COMPLEX SUBUNIT NEMF"/>
    <property type="match status" value="1"/>
</dbReference>
<evidence type="ECO:0000313" key="8">
    <source>
        <dbReference type="Proteomes" id="UP001142078"/>
    </source>
</evidence>
<name>A0A9X2MCR8_9FIRM</name>
<dbReference type="AlphaFoldDB" id="A0A9X2MCR8"/>
<dbReference type="PANTHER" id="PTHR15239">
    <property type="entry name" value="NUCLEAR EXPORT MEDIATOR FACTOR NEMF"/>
    <property type="match status" value="1"/>
</dbReference>
<gene>
    <name evidence="5" type="primary">rqcH</name>
    <name evidence="7" type="ORF">NSA23_00395</name>
</gene>
<keyword evidence="8" id="KW-1185">Reference proteome</keyword>
<keyword evidence="1 5" id="KW-0820">tRNA-binding</keyword>
<dbReference type="InterPro" id="IPR008532">
    <property type="entry name" value="NFACT_RNA-bd"/>
</dbReference>
<dbReference type="GO" id="GO:0019843">
    <property type="term" value="F:rRNA binding"/>
    <property type="evidence" value="ECO:0007669"/>
    <property type="project" value="UniProtKB-UniRule"/>
</dbReference>
<evidence type="ECO:0000256" key="2">
    <source>
        <dbReference type="ARBA" id="ARBA00022730"/>
    </source>
</evidence>
<evidence type="ECO:0000256" key="4">
    <source>
        <dbReference type="ARBA" id="ARBA00022917"/>
    </source>
</evidence>
<organism evidence="7 8">
    <name type="scientific">Anaerosalibacter massiliensis</name>
    <dbReference type="NCBI Taxonomy" id="1347392"/>
    <lineage>
        <taxon>Bacteria</taxon>
        <taxon>Bacillati</taxon>
        <taxon>Bacillota</taxon>
        <taxon>Tissierellia</taxon>
        <taxon>Tissierellales</taxon>
        <taxon>Sporanaerobacteraceae</taxon>
        <taxon>Anaerosalibacter</taxon>
    </lineage>
</organism>
<dbReference type="HAMAP" id="MF_00844_B">
    <property type="entry name" value="RqcH_B"/>
    <property type="match status" value="1"/>
</dbReference>
<dbReference type="FunFam" id="2.30.310.10:FF:000004">
    <property type="entry name" value="Fibronectin-binding protein A"/>
    <property type="match status" value="1"/>
</dbReference>
<evidence type="ECO:0000313" key="7">
    <source>
        <dbReference type="EMBL" id="MCR2042562.1"/>
    </source>
</evidence>
<dbReference type="GO" id="GO:1990112">
    <property type="term" value="C:RQC complex"/>
    <property type="evidence" value="ECO:0007669"/>
    <property type="project" value="TreeGrafter"/>
</dbReference>
<keyword evidence="3 5" id="KW-0694">RNA-binding</keyword>
<protein>
    <recommendedName>
        <fullName evidence="5">Rqc2 homolog RqcH</fullName>
        <shortName evidence="5">RqcH</shortName>
    </recommendedName>
</protein>
<dbReference type="InterPro" id="IPR051608">
    <property type="entry name" value="RQC_Subunit_NEMF"/>
</dbReference>
<dbReference type="GO" id="GO:0072344">
    <property type="term" value="P:rescue of stalled ribosome"/>
    <property type="evidence" value="ECO:0007669"/>
    <property type="project" value="UniProtKB-UniRule"/>
</dbReference>
<dbReference type="Pfam" id="PF05670">
    <property type="entry name" value="NFACT-R_1"/>
    <property type="match status" value="1"/>
</dbReference>
<dbReference type="Gene3D" id="2.30.310.10">
    <property type="entry name" value="ibrinogen binding protein from staphylococcus aureus domain"/>
    <property type="match status" value="1"/>
</dbReference>
<proteinExistence type="inferred from homology"/>
<reference evidence="7" key="1">
    <citation type="submission" date="2022-07" db="EMBL/GenBank/DDBJ databases">
        <title>Enhanced cultured diversity of the mouse gut microbiota enables custom-made synthetic communities.</title>
        <authorList>
            <person name="Afrizal A."/>
        </authorList>
    </citation>
    <scope>NUCLEOTIDE SEQUENCE</scope>
    <source>
        <strain evidence="7">DSM 29482</strain>
    </source>
</reference>
<sequence>MSFDGIVTNALVTEFKETIVGGRIDKIYQQEKDEILIHIHNLGNNYKLLLSASSNNPRIYLTNFSKQNPNNPPMFCMFLRKQIQGGIILDINQYELDRIIIIDIKSLDEMGEINIKQLIIEIMGKHSNIILVDESSKIILDSIKRIPENISRVRQVLPGLQYQYPPSNNKINPLNVDFKTFLEIGDKSKKNSQVFKYFYTNFIGLSPLISREICYRANIDERSTTDVLTDLDKKELYNSFKLTMDDILEKRFTPNIIKNDNNEILAFHALKLTQYDGIDKEYNESMSTILDNYYREKDILDRIRQKSLSIRKTVQTKLDRDLNKLNKQREEFLESKKREKYKVYGDLISANIYKIDKGADKVKLENFYTENLEEINIPLDPKLSPPQNAQRYYKKYAKLKNASKLLEKQIPKTKYEIDYLENILISIDNCTEVEELDEIKDELRREGYLKGKDKKNKNKKERTSKPYHFISSNNLDIYVGKNNKQNDYLTLRFANKDDIWLHSKDIPGSHVIIRLEDAEVPEETLYEAALLAAFYSKAKNSQNVAIDYAQKKNVKKPKGAKPGMVIYEKNNTIYVTPKKEEINKIKKVEI</sequence>
<comment type="similarity">
    <text evidence="5">Belongs to the NEMF family.</text>
</comment>
<evidence type="ECO:0000256" key="3">
    <source>
        <dbReference type="ARBA" id="ARBA00022884"/>
    </source>
</evidence>
<dbReference type="InterPro" id="IPR043682">
    <property type="entry name" value="RqcH_bacterial"/>
</dbReference>
<dbReference type="OrthoDB" id="9766163at2"/>
<evidence type="ECO:0000256" key="5">
    <source>
        <dbReference type="HAMAP-Rule" id="MF_00844"/>
    </source>
</evidence>
<keyword evidence="4 5" id="KW-0648">Protein biosynthesis</keyword>
<keyword evidence="2 5" id="KW-0699">rRNA-binding</keyword>
<comment type="function">
    <text evidence="5">Key component of the ribosome quality control system (RQC), a ribosome-associated complex that mediates the extraction of incompletely synthesized nascent chains from stalled ribosomes and their subsequent degradation. RqcH recruits Ala-charged tRNA, and with RqcP directs the elongation of stalled nascent chains on 50S ribosomal subunits, leading to non-templated C-terminal alanine extensions (Ala tail). The Ala tail promotes nascent chain degradation. May add between 1 and at least 8 Ala residues. Binds to stalled 50S ribosomal subunits.</text>
</comment>